<feature type="compositionally biased region" description="Basic and acidic residues" evidence="3">
    <location>
        <begin position="1"/>
        <end position="16"/>
    </location>
</feature>
<gene>
    <name evidence="6" type="primary">mpf1</name>
    <name evidence="5" type="ORF">SJAG_02036</name>
</gene>
<dbReference type="HOGENOM" id="CLU_483254_0_0_1"/>
<dbReference type="SUPFAM" id="SSF48371">
    <property type="entry name" value="ARM repeat"/>
    <property type="match status" value="1"/>
</dbReference>
<dbReference type="InterPro" id="IPR001313">
    <property type="entry name" value="Pumilio_RNA-bd_rpt"/>
</dbReference>
<feature type="domain" description="PUM-HD" evidence="4">
    <location>
        <begin position="210"/>
        <end position="557"/>
    </location>
</feature>
<dbReference type="GeneID" id="7047884"/>
<dbReference type="RefSeq" id="XP_002173257.1">
    <property type="nucleotide sequence ID" value="XM_002173221.2"/>
</dbReference>
<feature type="repeat" description="Pumilio" evidence="2">
    <location>
        <begin position="302"/>
        <end position="339"/>
    </location>
</feature>
<dbReference type="InterPro" id="IPR033712">
    <property type="entry name" value="Pumilio_RNA-bd"/>
</dbReference>
<proteinExistence type="predicted"/>
<dbReference type="STRING" id="402676.B6JZJ6"/>
<dbReference type="InterPro" id="IPR011989">
    <property type="entry name" value="ARM-like"/>
</dbReference>
<feature type="repeat" description="Pumilio" evidence="2">
    <location>
        <begin position="451"/>
        <end position="487"/>
    </location>
</feature>
<evidence type="ECO:0000259" key="4">
    <source>
        <dbReference type="PROSITE" id="PS50303"/>
    </source>
</evidence>
<keyword evidence="1" id="KW-0677">Repeat</keyword>
<dbReference type="EMBL" id="KE651168">
    <property type="protein sequence ID" value="EEB06964.1"/>
    <property type="molecule type" value="Genomic_DNA"/>
</dbReference>
<dbReference type="eggNOG" id="KOG1488">
    <property type="taxonomic scope" value="Eukaryota"/>
</dbReference>
<evidence type="ECO:0000313" key="5">
    <source>
        <dbReference type="EMBL" id="EEB06964.1"/>
    </source>
</evidence>
<feature type="repeat" description="Pumilio" evidence="2">
    <location>
        <begin position="496"/>
        <end position="531"/>
    </location>
</feature>
<protein>
    <submittedName>
        <fullName evidence="5">Meiotic PUF family protein 1</fullName>
    </submittedName>
</protein>
<organism evidence="5 7">
    <name type="scientific">Schizosaccharomyces japonicus (strain yFS275 / FY16936)</name>
    <name type="common">Fission yeast</name>
    <dbReference type="NCBI Taxonomy" id="402676"/>
    <lineage>
        <taxon>Eukaryota</taxon>
        <taxon>Fungi</taxon>
        <taxon>Dikarya</taxon>
        <taxon>Ascomycota</taxon>
        <taxon>Taphrinomycotina</taxon>
        <taxon>Schizosaccharomycetes</taxon>
        <taxon>Schizosaccharomycetales</taxon>
        <taxon>Schizosaccharomycetaceae</taxon>
        <taxon>Schizosaccharomyces</taxon>
    </lineage>
</organism>
<dbReference type="GO" id="GO:0003730">
    <property type="term" value="F:mRNA 3'-UTR binding"/>
    <property type="evidence" value="ECO:0000318"/>
    <property type="project" value="GO_Central"/>
</dbReference>
<name>B6JZJ6_SCHJY</name>
<dbReference type="CDD" id="cd07920">
    <property type="entry name" value="Pumilio"/>
    <property type="match status" value="1"/>
</dbReference>
<dbReference type="Gene3D" id="1.25.10.10">
    <property type="entry name" value="Leucine-rich Repeat Variant"/>
    <property type="match status" value="1"/>
</dbReference>
<accession>B6JZJ6</accession>
<dbReference type="AlphaFoldDB" id="B6JZJ6"/>
<evidence type="ECO:0000313" key="6">
    <source>
        <dbReference type="JaponicusDB" id="SJAG_02036"/>
    </source>
</evidence>
<dbReference type="Pfam" id="PF22493">
    <property type="entry name" value="PUF_NOP9"/>
    <property type="match status" value="1"/>
</dbReference>
<dbReference type="PANTHER" id="PTHR12537">
    <property type="entry name" value="RNA BINDING PROTEIN PUMILIO-RELATED"/>
    <property type="match status" value="1"/>
</dbReference>
<evidence type="ECO:0000256" key="2">
    <source>
        <dbReference type="PROSITE-ProRule" id="PRU00317"/>
    </source>
</evidence>
<dbReference type="OrthoDB" id="668540at2759"/>
<dbReference type="Proteomes" id="UP000001744">
    <property type="component" value="Unassembled WGS sequence"/>
</dbReference>
<dbReference type="PROSITE" id="PS50303">
    <property type="entry name" value="PUM_HD"/>
    <property type="match status" value="1"/>
</dbReference>
<feature type="region of interest" description="Disordered" evidence="3">
    <location>
        <begin position="1"/>
        <end position="29"/>
    </location>
</feature>
<dbReference type="VEuPathDB" id="FungiDB:SJAG_02036"/>
<dbReference type="JaponicusDB" id="SJAG_02036">
    <property type="gene designation" value="mpf1"/>
</dbReference>
<dbReference type="SMART" id="SM00025">
    <property type="entry name" value="Pumilio"/>
    <property type="match status" value="7"/>
</dbReference>
<reference evidence="5 7" key="1">
    <citation type="journal article" date="2011" name="Science">
        <title>Comparative functional genomics of the fission yeasts.</title>
        <authorList>
            <person name="Rhind N."/>
            <person name="Chen Z."/>
            <person name="Yassour M."/>
            <person name="Thompson D.A."/>
            <person name="Haas B.J."/>
            <person name="Habib N."/>
            <person name="Wapinski I."/>
            <person name="Roy S."/>
            <person name="Lin M.F."/>
            <person name="Heiman D.I."/>
            <person name="Young S.K."/>
            <person name="Furuya K."/>
            <person name="Guo Y."/>
            <person name="Pidoux A."/>
            <person name="Chen H.M."/>
            <person name="Robbertse B."/>
            <person name="Goldberg J.M."/>
            <person name="Aoki K."/>
            <person name="Bayne E.H."/>
            <person name="Berlin A.M."/>
            <person name="Desjardins C.A."/>
            <person name="Dobbs E."/>
            <person name="Dukaj L."/>
            <person name="Fan L."/>
            <person name="FitzGerald M.G."/>
            <person name="French C."/>
            <person name="Gujja S."/>
            <person name="Hansen K."/>
            <person name="Keifenheim D."/>
            <person name="Levin J.Z."/>
            <person name="Mosher R.A."/>
            <person name="Mueller C.A."/>
            <person name="Pfiffner J."/>
            <person name="Priest M."/>
            <person name="Russ C."/>
            <person name="Smialowska A."/>
            <person name="Swoboda P."/>
            <person name="Sykes S.M."/>
            <person name="Vaughn M."/>
            <person name="Vengrova S."/>
            <person name="Yoder R."/>
            <person name="Zeng Q."/>
            <person name="Allshire R."/>
            <person name="Baulcombe D."/>
            <person name="Birren B.W."/>
            <person name="Brown W."/>
            <person name="Ekwall K."/>
            <person name="Kellis M."/>
            <person name="Leatherwood J."/>
            <person name="Levin H."/>
            <person name="Margalit H."/>
            <person name="Martienssen R."/>
            <person name="Nieduszynski C.A."/>
            <person name="Spatafora J.W."/>
            <person name="Friedman N."/>
            <person name="Dalgaard J.Z."/>
            <person name="Baumann P."/>
            <person name="Niki H."/>
            <person name="Regev A."/>
            <person name="Nusbaum C."/>
        </authorList>
    </citation>
    <scope>NUCLEOTIDE SEQUENCE [LARGE SCALE GENOMIC DNA]</scope>
    <source>
        <strain evidence="7">yFS275 / FY16936</strain>
    </source>
</reference>
<dbReference type="Pfam" id="PF00806">
    <property type="entry name" value="PUF"/>
    <property type="match status" value="3"/>
</dbReference>
<dbReference type="InterPro" id="IPR016024">
    <property type="entry name" value="ARM-type_fold"/>
</dbReference>
<dbReference type="PANTHER" id="PTHR12537:SF189">
    <property type="entry name" value="MEIOTIC PUF FAMILY PROTEIN 1"/>
    <property type="match status" value="1"/>
</dbReference>
<dbReference type="InterPro" id="IPR033133">
    <property type="entry name" value="PUM-HD"/>
</dbReference>
<evidence type="ECO:0000256" key="1">
    <source>
        <dbReference type="ARBA" id="ARBA00022737"/>
    </source>
</evidence>
<feature type="region of interest" description="Disordered" evidence="3">
    <location>
        <begin position="189"/>
        <end position="211"/>
    </location>
</feature>
<dbReference type="GO" id="GO:0005737">
    <property type="term" value="C:cytoplasm"/>
    <property type="evidence" value="ECO:0000318"/>
    <property type="project" value="GO_Central"/>
</dbReference>
<sequence length="564" mass="64257">MTVLDGSKDRVSVDAKRLKHSGSEPMNGRQNLFMSFQPNMNHQQKSDELEDFIDHFRNSLILKDNNPDERVGQPMPPASSVQPCNGFNSGSYTYQPFASWNSSTHSQANALDSTTPGSLWKMDVDNAALATGFSSSLLPTIDDVDVQKDKSRLGFQSALMTPLSMDLLLRHDYSNQLNIAASHSQGAANSLRPLSPVHKTPWRGQNEAKTHGQRVKTKAKQLYEKFGSHEDKVLIERIIFQNDQLASVFLQLKLKSENANTCHQISQSVLPYTYSLAVNRFGNFLVQKCFEYCTPEQMNEFALVIYRHIHELSAHAFGCHVVQRALDFMSADHRLAVIRELIQHAESSILRRNSCHVWQKLLDMRWPEHTSFIMSQLNVLLRGKWAEIAMSEMGSLVVQNIFENCESKDETLCKTEILFQADAILCGQWGNWVIQHIVEHGNEVEQEYLRKLLLSNSIRYSTHQFASKVIEKALRTGPENFVESYIEELMTARQQKVRIPLITVASDQYGNYIIQYLLQTCSVLQRKRIAEQLGKHVVSLRGNKFGQRVANQLEHVHCITKSPR</sequence>
<evidence type="ECO:0000256" key="3">
    <source>
        <dbReference type="SAM" id="MobiDB-lite"/>
    </source>
</evidence>
<dbReference type="GO" id="GO:0010608">
    <property type="term" value="P:post-transcriptional regulation of gene expression"/>
    <property type="evidence" value="ECO:0000318"/>
    <property type="project" value="GO_Central"/>
</dbReference>
<keyword evidence="7" id="KW-1185">Reference proteome</keyword>
<evidence type="ECO:0000313" key="7">
    <source>
        <dbReference type="Proteomes" id="UP000001744"/>
    </source>
</evidence>
<dbReference type="PROSITE" id="PS50302">
    <property type="entry name" value="PUM"/>
    <property type="match status" value="3"/>
</dbReference>